<name>A0ACC0GBQ4_9ERIC</name>
<organism evidence="1 2">
    <name type="scientific">Camellia lanceoleosa</name>
    <dbReference type="NCBI Taxonomy" id="1840588"/>
    <lineage>
        <taxon>Eukaryota</taxon>
        <taxon>Viridiplantae</taxon>
        <taxon>Streptophyta</taxon>
        <taxon>Embryophyta</taxon>
        <taxon>Tracheophyta</taxon>
        <taxon>Spermatophyta</taxon>
        <taxon>Magnoliopsida</taxon>
        <taxon>eudicotyledons</taxon>
        <taxon>Gunneridae</taxon>
        <taxon>Pentapetalae</taxon>
        <taxon>asterids</taxon>
        <taxon>Ericales</taxon>
        <taxon>Theaceae</taxon>
        <taxon>Camellia</taxon>
    </lineage>
</organism>
<keyword evidence="2" id="KW-1185">Reference proteome</keyword>
<dbReference type="EMBL" id="CM045767">
    <property type="protein sequence ID" value="KAI7997822.1"/>
    <property type="molecule type" value="Genomic_DNA"/>
</dbReference>
<dbReference type="Proteomes" id="UP001060215">
    <property type="component" value="Chromosome 10"/>
</dbReference>
<accession>A0ACC0GBQ4</accession>
<gene>
    <name evidence="1" type="ORF">LOK49_LG10G02147</name>
</gene>
<proteinExistence type="predicted"/>
<protein>
    <submittedName>
        <fullName evidence="1">Caffeoylshikimate esterase</fullName>
    </submittedName>
</protein>
<sequence>MRYNRKPRIGTVKKLLRVIDYVNKHLCDVRIPFIVIHGNVDVVIDLDVSRELYEQAKSEDKTMKIYDGMMHSLLFRETDENAKIVWSDILSWLNDQCK</sequence>
<reference evidence="1 2" key="1">
    <citation type="journal article" date="2022" name="Plant J.">
        <title>Chromosome-level genome of Camellia lanceoleosa provides a valuable resource for understanding genome evolution and self-incompatibility.</title>
        <authorList>
            <person name="Gong W."/>
            <person name="Xiao S."/>
            <person name="Wang L."/>
            <person name="Liao Z."/>
            <person name="Chang Y."/>
            <person name="Mo W."/>
            <person name="Hu G."/>
            <person name="Li W."/>
            <person name="Zhao G."/>
            <person name="Zhu H."/>
            <person name="Hu X."/>
            <person name="Ji K."/>
            <person name="Xiang X."/>
            <person name="Song Q."/>
            <person name="Yuan D."/>
            <person name="Jin S."/>
            <person name="Zhang L."/>
        </authorList>
    </citation>
    <scope>NUCLEOTIDE SEQUENCE [LARGE SCALE GENOMIC DNA]</scope>
    <source>
        <strain evidence="1">SQ_2022a</strain>
    </source>
</reference>
<evidence type="ECO:0000313" key="2">
    <source>
        <dbReference type="Proteomes" id="UP001060215"/>
    </source>
</evidence>
<comment type="caution">
    <text evidence="1">The sequence shown here is derived from an EMBL/GenBank/DDBJ whole genome shotgun (WGS) entry which is preliminary data.</text>
</comment>
<evidence type="ECO:0000313" key="1">
    <source>
        <dbReference type="EMBL" id="KAI7997822.1"/>
    </source>
</evidence>